<dbReference type="AlphaFoldDB" id="B9RH97"/>
<organism evidence="1 2">
    <name type="scientific">Ricinus communis</name>
    <name type="common">Castor bean</name>
    <dbReference type="NCBI Taxonomy" id="3988"/>
    <lineage>
        <taxon>Eukaryota</taxon>
        <taxon>Viridiplantae</taxon>
        <taxon>Streptophyta</taxon>
        <taxon>Embryophyta</taxon>
        <taxon>Tracheophyta</taxon>
        <taxon>Spermatophyta</taxon>
        <taxon>Magnoliopsida</taxon>
        <taxon>eudicotyledons</taxon>
        <taxon>Gunneridae</taxon>
        <taxon>Pentapetalae</taxon>
        <taxon>rosids</taxon>
        <taxon>fabids</taxon>
        <taxon>Malpighiales</taxon>
        <taxon>Euphorbiaceae</taxon>
        <taxon>Acalyphoideae</taxon>
        <taxon>Acalypheae</taxon>
        <taxon>Ricinus</taxon>
    </lineage>
</organism>
<proteinExistence type="predicted"/>
<dbReference type="EMBL" id="EQ973778">
    <property type="protein sequence ID" value="EEF49459.1"/>
    <property type="molecule type" value="Genomic_DNA"/>
</dbReference>
<dbReference type="eggNOG" id="KOG4178">
    <property type="taxonomic scope" value="Eukaryota"/>
</dbReference>
<dbReference type="PANTHER" id="PTHR43329">
    <property type="entry name" value="EPOXIDE HYDROLASE"/>
    <property type="match status" value="1"/>
</dbReference>
<dbReference type="SUPFAM" id="SSF53474">
    <property type="entry name" value="alpha/beta-Hydrolases"/>
    <property type="match status" value="1"/>
</dbReference>
<sequence length="200" mass="22400">MTRVQKLHGIFASSGQIASRDLLTWASLVDRPRSPQLEPSQIFKKFGEGFYISQFQVKGFIKIEEKTKETLSQEEQKSHFAKYDSVTILQKFLLIDAAPDVLAAPPGQLFIDFLETPSSLASWVAEEELQFSASKFQETGFTGALNYYRAMNMNWGLLGPWQESKITVPTKLIVGDKDVGFVAFGTKDCINGENNEKSCT</sequence>
<reference evidence="2" key="1">
    <citation type="journal article" date="2010" name="Nat. Biotechnol.">
        <title>Draft genome sequence of the oilseed species Ricinus communis.</title>
        <authorList>
            <person name="Chan A.P."/>
            <person name="Crabtree J."/>
            <person name="Zhao Q."/>
            <person name="Lorenzi H."/>
            <person name="Orvis J."/>
            <person name="Puiu D."/>
            <person name="Melake-Berhan A."/>
            <person name="Jones K.M."/>
            <person name="Redman J."/>
            <person name="Chen G."/>
            <person name="Cahoon E.B."/>
            <person name="Gedil M."/>
            <person name="Stanke M."/>
            <person name="Haas B.J."/>
            <person name="Wortman J.R."/>
            <person name="Fraser-Liggett C.M."/>
            <person name="Ravel J."/>
            <person name="Rabinowicz P.D."/>
        </authorList>
    </citation>
    <scope>NUCLEOTIDE SEQUENCE [LARGE SCALE GENOMIC DNA]</scope>
    <source>
        <strain evidence="2">cv. Hale</strain>
    </source>
</reference>
<keyword evidence="1" id="KW-0378">Hydrolase</keyword>
<keyword evidence="2" id="KW-1185">Reference proteome</keyword>
<dbReference type="Gene3D" id="3.40.50.1820">
    <property type="entry name" value="alpha/beta hydrolase"/>
    <property type="match status" value="1"/>
</dbReference>
<dbReference type="InParanoid" id="B9RH97"/>
<dbReference type="GO" id="GO:0016787">
    <property type="term" value="F:hydrolase activity"/>
    <property type="evidence" value="ECO:0000318"/>
    <property type="project" value="GO_Central"/>
</dbReference>
<dbReference type="STRING" id="3988.B9RH97"/>
<protein>
    <submittedName>
        <fullName evidence="1">Epoxide hydrolase, putative</fullName>
    </submittedName>
</protein>
<gene>
    <name evidence="1" type="ORF">RCOM_1448850</name>
</gene>
<accession>B9RH97</accession>
<name>B9RH97_RICCO</name>
<evidence type="ECO:0000313" key="1">
    <source>
        <dbReference type="EMBL" id="EEF49459.1"/>
    </source>
</evidence>
<dbReference type="InterPro" id="IPR029058">
    <property type="entry name" value="AB_hydrolase_fold"/>
</dbReference>
<dbReference type="Proteomes" id="UP000008311">
    <property type="component" value="Unassembled WGS sequence"/>
</dbReference>
<evidence type="ECO:0000313" key="2">
    <source>
        <dbReference type="Proteomes" id="UP000008311"/>
    </source>
</evidence>